<evidence type="ECO:0000313" key="2">
    <source>
        <dbReference type="EMBL" id="UWX64328.1"/>
    </source>
</evidence>
<dbReference type="SUPFAM" id="SSF53474">
    <property type="entry name" value="alpha/beta-Hydrolases"/>
    <property type="match status" value="1"/>
</dbReference>
<protein>
    <submittedName>
        <fullName evidence="2">Alpha/beta hydrolase</fullName>
    </submittedName>
</protein>
<dbReference type="EMBL" id="CP104213">
    <property type="protein sequence ID" value="UWX64328.1"/>
    <property type="molecule type" value="Genomic_DNA"/>
</dbReference>
<organism evidence="2 3">
    <name type="scientific">Deinococcus rubellus</name>
    <dbReference type="NCBI Taxonomy" id="1889240"/>
    <lineage>
        <taxon>Bacteria</taxon>
        <taxon>Thermotogati</taxon>
        <taxon>Deinococcota</taxon>
        <taxon>Deinococci</taxon>
        <taxon>Deinococcales</taxon>
        <taxon>Deinococcaceae</taxon>
        <taxon>Deinococcus</taxon>
    </lineage>
</organism>
<dbReference type="InterPro" id="IPR029058">
    <property type="entry name" value="AB_hydrolase_fold"/>
</dbReference>
<keyword evidence="3" id="KW-1185">Reference proteome</keyword>
<sequence length="460" mass="48760">MNLIGPCATTLLIGTLLLLSSCAPVLNTAAQPGREQDTRVFTAALPTTPSIAGATLYKGLYAGEHGQASYLIEVPEKWNGKLVMYAHGYAGMGAALTVSPPALREYLVSLGYAWAASSYSSNYYDVRSGIEDTNALAQQFAALTQGKYAAPTATYIMGVSMGGNVAAAAVEAETLATARHKVNYAASMPLCAVLDPPYEFQWLGDYTLNAQELGGYGPSTSPASGFQTLLPDIKAGLFSDSSGDLWTPNTVQGTRLRDIALNLTGGPRPVFDLGFRVGALQDAVLSTGGSDGTLSGILTKNSYGNQGAVYRWTQGDTPTPAEVAYNQAVLRTTADPSANLPRADGLRWLPAIHAQFKVPVLTMHTLGDFYVPFAHEQHYLKMAQQNGTSGLLVQRAIRAAGHCEFVGPELVEAFNDWMKWASGGPKPAGDDVMTPGVVADTKYGCQFTRTTRPGVDPCTP</sequence>
<name>A0ABY5YKM9_9DEIO</name>
<proteinExistence type="predicted"/>
<dbReference type="GO" id="GO:0016787">
    <property type="term" value="F:hydrolase activity"/>
    <property type="evidence" value="ECO:0007669"/>
    <property type="project" value="UniProtKB-KW"/>
</dbReference>
<feature type="chain" id="PRO_5046289315" evidence="1">
    <location>
        <begin position="30"/>
        <end position="460"/>
    </location>
</feature>
<dbReference type="Proteomes" id="UP001060261">
    <property type="component" value="Chromosome"/>
</dbReference>
<feature type="signal peptide" evidence="1">
    <location>
        <begin position="1"/>
        <end position="29"/>
    </location>
</feature>
<evidence type="ECO:0000313" key="3">
    <source>
        <dbReference type="Proteomes" id="UP001060261"/>
    </source>
</evidence>
<dbReference type="Gene3D" id="3.40.50.1820">
    <property type="entry name" value="alpha/beta hydrolase"/>
    <property type="match status" value="1"/>
</dbReference>
<reference evidence="2" key="1">
    <citation type="submission" date="2022-09" db="EMBL/GenBank/DDBJ databases">
        <title>genome sequence of Deinococcus rubellus.</title>
        <authorList>
            <person name="Srinivasan S."/>
        </authorList>
    </citation>
    <scope>NUCLEOTIDE SEQUENCE</scope>
    <source>
        <strain evidence="2">Ant6</strain>
    </source>
</reference>
<dbReference type="RefSeq" id="WP_260560602.1">
    <property type="nucleotide sequence ID" value="NZ_CP104213.1"/>
</dbReference>
<accession>A0ABY5YKM9</accession>
<keyword evidence="1" id="KW-0732">Signal</keyword>
<keyword evidence="2" id="KW-0378">Hydrolase</keyword>
<gene>
    <name evidence="2" type="ORF">N0D28_01235</name>
</gene>
<evidence type="ECO:0000256" key="1">
    <source>
        <dbReference type="SAM" id="SignalP"/>
    </source>
</evidence>